<dbReference type="EMBL" id="MCGT01000014">
    <property type="protein sequence ID" value="ORX54020.1"/>
    <property type="molecule type" value="Genomic_DNA"/>
</dbReference>
<protein>
    <submittedName>
        <fullName evidence="2">Uncharacterized protein</fullName>
    </submittedName>
</protein>
<dbReference type="Proteomes" id="UP000242146">
    <property type="component" value="Unassembled WGS sequence"/>
</dbReference>
<evidence type="ECO:0000256" key="1">
    <source>
        <dbReference type="SAM" id="MobiDB-lite"/>
    </source>
</evidence>
<organism evidence="2 3">
    <name type="scientific">Hesseltinella vesiculosa</name>
    <dbReference type="NCBI Taxonomy" id="101127"/>
    <lineage>
        <taxon>Eukaryota</taxon>
        <taxon>Fungi</taxon>
        <taxon>Fungi incertae sedis</taxon>
        <taxon>Mucoromycota</taxon>
        <taxon>Mucoromycotina</taxon>
        <taxon>Mucoromycetes</taxon>
        <taxon>Mucorales</taxon>
        <taxon>Cunninghamellaceae</taxon>
        <taxon>Hesseltinella</taxon>
    </lineage>
</organism>
<evidence type="ECO:0000313" key="3">
    <source>
        <dbReference type="Proteomes" id="UP000242146"/>
    </source>
</evidence>
<gene>
    <name evidence="2" type="ORF">DM01DRAFT_1383417</name>
</gene>
<dbReference type="AlphaFoldDB" id="A0A1X2GHR3"/>
<reference evidence="2 3" key="1">
    <citation type="submission" date="2016-07" db="EMBL/GenBank/DDBJ databases">
        <title>Pervasive Adenine N6-methylation of Active Genes in Fungi.</title>
        <authorList>
            <consortium name="DOE Joint Genome Institute"/>
            <person name="Mondo S.J."/>
            <person name="Dannebaum R.O."/>
            <person name="Kuo R.C."/>
            <person name="Labutti K."/>
            <person name="Haridas S."/>
            <person name="Kuo A."/>
            <person name="Salamov A."/>
            <person name="Ahrendt S.R."/>
            <person name="Lipzen A."/>
            <person name="Sullivan W."/>
            <person name="Andreopoulos W.B."/>
            <person name="Clum A."/>
            <person name="Lindquist E."/>
            <person name="Daum C."/>
            <person name="Ramamoorthy G.K."/>
            <person name="Gryganskyi A."/>
            <person name="Culley D."/>
            <person name="Magnuson J.K."/>
            <person name="James T.Y."/>
            <person name="O'Malley M.A."/>
            <person name="Stajich J.E."/>
            <person name="Spatafora J.W."/>
            <person name="Visel A."/>
            <person name="Grigoriev I.V."/>
        </authorList>
    </citation>
    <scope>NUCLEOTIDE SEQUENCE [LARGE SCALE GENOMIC DNA]</scope>
    <source>
        <strain evidence="2 3">NRRL 3301</strain>
    </source>
</reference>
<comment type="caution">
    <text evidence="2">The sequence shown here is derived from an EMBL/GenBank/DDBJ whole genome shotgun (WGS) entry which is preliminary data.</text>
</comment>
<accession>A0A1X2GHR3</accession>
<proteinExistence type="predicted"/>
<keyword evidence="3" id="KW-1185">Reference proteome</keyword>
<name>A0A1X2GHR3_9FUNG</name>
<feature type="region of interest" description="Disordered" evidence="1">
    <location>
        <begin position="78"/>
        <end position="101"/>
    </location>
</feature>
<evidence type="ECO:0000313" key="2">
    <source>
        <dbReference type="EMBL" id="ORX54020.1"/>
    </source>
</evidence>
<sequence>MSTLSRDITDNVWFALLASPEVGIAGLRHIVAEQDARICHLHFVTPASAYGRGPLREVHGNTTIVQSTSVNGRWTRYHEDRHYPGQPCHNDDVPVPPPPLT</sequence>